<feature type="compositionally biased region" description="Polar residues" evidence="1">
    <location>
        <begin position="122"/>
        <end position="140"/>
    </location>
</feature>
<organism evidence="2 3">
    <name type="scientific">Leptosia nina</name>
    <dbReference type="NCBI Taxonomy" id="320188"/>
    <lineage>
        <taxon>Eukaryota</taxon>
        <taxon>Metazoa</taxon>
        <taxon>Ecdysozoa</taxon>
        <taxon>Arthropoda</taxon>
        <taxon>Hexapoda</taxon>
        <taxon>Insecta</taxon>
        <taxon>Pterygota</taxon>
        <taxon>Neoptera</taxon>
        <taxon>Endopterygota</taxon>
        <taxon>Lepidoptera</taxon>
        <taxon>Glossata</taxon>
        <taxon>Ditrysia</taxon>
        <taxon>Papilionoidea</taxon>
        <taxon>Pieridae</taxon>
        <taxon>Pierinae</taxon>
        <taxon>Leptosia</taxon>
    </lineage>
</organism>
<protein>
    <submittedName>
        <fullName evidence="2">Uncharacterized protein</fullName>
    </submittedName>
</protein>
<feature type="region of interest" description="Disordered" evidence="1">
    <location>
        <begin position="121"/>
        <end position="140"/>
    </location>
</feature>
<sequence length="196" mass="22134">MISLTPYNFQPVFRRLVVLYGYAQAVTDCATFVLSCLCCQCWEPMPLSHSSAGCTFRADIDPPLNEKVEIGRGDGEPVKPQHLVIDFTPGRDDTPELQQKVCKFWNFVDRSPELDEFLEQPFRTNDSNTRSGVTSKDSQSGRIATIYPSNDFPAIHSLKTLNKNGINLNIAYLYISKILPKIMSTTVFEILNLHEL</sequence>
<proteinExistence type="predicted"/>
<keyword evidence="3" id="KW-1185">Reference proteome</keyword>
<evidence type="ECO:0000313" key="2">
    <source>
        <dbReference type="EMBL" id="CAK1546912.1"/>
    </source>
</evidence>
<gene>
    <name evidence="2" type="ORF">LNINA_LOCUS6419</name>
</gene>
<comment type="caution">
    <text evidence="2">The sequence shown here is derived from an EMBL/GenBank/DDBJ whole genome shotgun (WGS) entry which is preliminary data.</text>
</comment>
<name>A0AAV1JFA8_9NEOP</name>
<dbReference type="Proteomes" id="UP001497472">
    <property type="component" value="Unassembled WGS sequence"/>
</dbReference>
<evidence type="ECO:0000313" key="3">
    <source>
        <dbReference type="Proteomes" id="UP001497472"/>
    </source>
</evidence>
<accession>A0AAV1JFA8</accession>
<reference evidence="2 3" key="1">
    <citation type="submission" date="2023-11" db="EMBL/GenBank/DDBJ databases">
        <authorList>
            <person name="Okamura Y."/>
        </authorList>
    </citation>
    <scope>NUCLEOTIDE SEQUENCE [LARGE SCALE GENOMIC DNA]</scope>
</reference>
<evidence type="ECO:0000256" key="1">
    <source>
        <dbReference type="SAM" id="MobiDB-lite"/>
    </source>
</evidence>
<dbReference type="AlphaFoldDB" id="A0AAV1JFA8"/>
<dbReference type="EMBL" id="CAVLEF010000009">
    <property type="protein sequence ID" value="CAK1546912.1"/>
    <property type="molecule type" value="Genomic_DNA"/>
</dbReference>